<comment type="caution">
    <text evidence="1">The sequence shown here is derived from an EMBL/GenBank/DDBJ whole genome shotgun (WGS) entry which is preliminary data.</text>
</comment>
<name>A0ACC1T9W4_9APHY</name>
<evidence type="ECO:0000313" key="1">
    <source>
        <dbReference type="EMBL" id="KAJ3556288.1"/>
    </source>
</evidence>
<organism evidence="1 2">
    <name type="scientific">Phlebia brevispora</name>
    <dbReference type="NCBI Taxonomy" id="194682"/>
    <lineage>
        <taxon>Eukaryota</taxon>
        <taxon>Fungi</taxon>
        <taxon>Dikarya</taxon>
        <taxon>Basidiomycota</taxon>
        <taxon>Agaricomycotina</taxon>
        <taxon>Agaricomycetes</taxon>
        <taxon>Polyporales</taxon>
        <taxon>Meruliaceae</taxon>
        <taxon>Phlebia</taxon>
    </lineage>
</organism>
<dbReference type="EMBL" id="JANHOG010000254">
    <property type="protein sequence ID" value="KAJ3556288.1"/>
    <property type="molecule type" value="Genomic_DNA"/>
</dbReference>
<sequence>MMIRAVKRHRELVGGLRIAPIVHFTRAPRRVPDACTLSYCPPHRAASTANMSSLAFPLNVVPASVRPYLELIRIEKPTGTVLMFWPFAWGLSLAAYRSGMPLPEYVKDLAFYLIGSAIIRGAACTVNDIMDRKFDAGVERTKTRPLPSGRVSVPQALLWLVAQYVIGAVWFGGRVRDSAFIAAMVQMLPLLSIYPLFKRVTHWPQAYLGVGMNFGLIVSWLHASGGTMDLKLMVCMLIGCWCWTMEYDTVYACQDRKDDIKVGVHSTAVLFGDYVLPFLKINAVVFVAILVYVGKLNEQGPIYYALACFGSAAWLVWQFFVLDLDSPKSCWDAFMGNGRLGWVIWAGIALDYVAKYATQDVFRRDFLTF</sequence>
<evidence type="ECO:0000313" key="2">
    <source>
        <dbReference type="Proteomes" id="UP001148662"/>
    </source>
</evidence>
<reference evidence="1" key="1">
    <citation type="submission" date="2022-07" db="EMBL/GenBank/DDBJ databases">
        <title>Genome Sequence of Phlebia brevispora.</title>
        <authorList>
            <person name="Buettner E."/>
        </authorList>
    </citation>
    <scope>NUCLEOTIDE SEQUENCE</scope>
    <source>
        <strain evidence="1">MPL23</strain>
    </source>
</reference>
<dbReference type="Proteomes" id="UP001148662">
    <property type="component" value="Unassembled WGS sequence"/>
</dbReference>
<gene>
    <name evidence="1" type="ORF">NM688_g2105</name>
</gene>
<accession>A0ACC1T9W4</accession>
<proteinExistence type="predicted"/>
<keyword evidence="2" id="KW-1185">Reference proteome</keyword>
<protein>
    <submittedName>
        <fullName evidence="1">Uncharacterized protein</fullName>
    </submittedName>
</protein>